<dbReference type="EMBL" id="CP031742">
    <property type="protein sequence ID" value="AXQ55928.1"/>
    <property type="molecule type" value="Genomic_DNA"/>
</dbReference>
<dbReference type="KEGG" id="sky:D0C37_15800"/>
<evidence type="ECO:0000313" key="2">
    <source>
        <dbReference type="EMBL" id="AXQ55928.1"/>
    </source>
</evidence>
<protein>
    <submittedName>
        <fullName evidence="2">ATP-binding protein</fullName>
    </submittedName>
</protein>
<feature type="domain" description="AAA+ ATPase" evidence="1">
    <location>
        <begin position="419"/>
        <end position="624"/>
    </location>
</feature>
<evidence type="ECO:0000259" key="1">
    <source>
        <dbReference type="SMART" id="SM00382"/>
    </source>
</evidence>
<proteinExistence type="predicted"/>
<gene>
    <name evidence="2" type="ORF">D0C37_15800</name>
</gene>
<dbReference type="InterPro" id="IPR027417">
    <property type="entry name" value="P-loop_NTPase"/>
</dbReference>
<dbReference type="Gene3D" id="3.40.50.300">
    <property type="entry name" value="P-loop containing nucleotide triphosphate hydrolases"/>
    <property type="match status" value="1"/>
</dbReference>
<reference evidence="2 3" key="1">
    <citation type="submission" date="2018-08" db="EMBL/GenBank/DDBJ databases">
        <authorList>
            <person name="Ferrada E.E."/>
            <person name="Latorre B.A."/>
        </authorList>
    </citation>
    <scope>NUCLEOTIDE SEQUENCE [LARGE SCALE GENOMIC DNA]</scope>
    <source>
        <strain evidence="2 3">VK-A60T</strain>
    </source>
</reference>
<dbReference type="Pfam" id="PF07728">
    <property type="entry name" value="AAA_5"/>
    <property type="match status" value="1"/>
</dbReference>
<sequence>MSKNAPMTDDEQFRGGLTARIARFDRARARRSAGRADEERQRVLTDFPLAAWPRLELTRYALGPAETGREGSFCWSMEYGTDSFGSIRGGSAAKHIVYQERSGDWRIVPGGLRGLSAEAAWERVRREFVEAFEAVEAGEYERLDDLESLSYGQALSTKALAVYFPKEFVPVFSAAHLRHFTMLLGGRPESYASGARTWQANRDLLRLIRTYEEFSGWSLQEVVDFLYAFHDPRPQDRVVWKIAPGGRASLWDDCLQNGRIRIGWDEIGGLEQYESDQDLKAALDEYWPFSTGAHLRLARQMLAYRDLERGDVIVANRGKSEVLAVGTVREGYAYERRLPTHRHTVSVDWDVAYAQTFDAPRHAWQQTLAKVPASLMREIRRGRHADAPLLETVDPDASPVVASDELPDDVRRVCELLEHKGQVVLQGPPGTGKTRLALSVALALAGRADLIEAAADERAKMLRELSESPVQGAAAGAAQGSDPSPAAQLTVVTFHPSYGYEDFVEGFRPDTTASEAGLHLIRQDGVFLRVCRAAEESPEKTFLIVVDEINRGDLPRILGELITLLELDKRGCVSITLPTSRKTLTVPSNVRIIGTMNSADRSVSHIDSAIRRRFGFIDVQPDVDCLDGEIEGLGLASFLEGLNERLAAEFGPDHQLGQAYLLSDDRPLTTVEQLSHAFHHEIVPLVSDYCLGRPEQLREVLGQLVDDRSGRVVQTNPRDLPRILEKVFVTDSGDDRSEDRGRIGE</sequence>
<organism evidence="2 3">
    <name type="scientific">Streptomyces koyangensis</name>
    <dbReference type="NCBI Taxonomy" id="188770"/>
    <lineage>
        <taxon>Bacteria</taxon>
        <taxon>Bacillati</taxon>
        <taxon>Actinomycetota</taxon>
        <taxon>Actinomycetes</taxon>
        <taxon>Kitasatosporales</taxon>
        <taxon>Streptomycetaceae</taxon>
        <taxon>Streptomyces</taxon>
        <taxon>Streptomyces aurantiacus group</taxon>
    </lineage>
</organism>
<dbReference type="REBASE" id="268909">
    <property type="entry name" value="SkoA60TMcrBCP"/>
</dbReference>
<dbReference type="SUPFAM" id="SSF52540">
    <property type="entry name" value="P-loop containing nucleoside triphosphate hydrolases"/>
    <property type="match status" value="1"/>
</dbReference>
<dbReference type="Proteomes" id="UP000259636">
    <property type="component" value="Chromosome"/>
</dbReference>
<dbReference type="InterPro" id="IPR052934">
    <property type="entry name" value="Methyl-DNA_Rec/Restrict_Enz"/>
</dbReference>
<accession>A0A385DC29</accession>
<dbReference type="GO" id="GO:0016887">
    <property type="term" value="F:ATP hydrolysis activity"/>
    <property type="evidence" value="ECO:0007669"/>
    <property type="project" value="InterPro"/>
</dbReference>
<dbReference type="AlphaFoldDB" id="A0A385DC29"/>
<evidence type="ECO:0000313" key="3">
    <source>
        <dbReference type="Proteomes" id="UP000259636"/>
    </source>
</evidence>
<keyword evidence="2" id="KW-0067">ATP-binding</keyword>
<dbReference type="InterPro" id="IPR003593">
    <property type="entry name" value="AAA+_ATPase"/>
</dbReference>
<dbReference type="PANTHER" id="PTHR37291">
    <property type="entry name" value="5-METHYLCYTOSINE-SPECIFIC RESTRICTION ENZYME B"/>
    <property type="match status" value="1"/>
</dbReference>
<keyword evidence="2" id="KW-0547">Nucleotide-binding</keyword>
<dbReference type="PANTHER" id="PTHR37291:SF1">
    <property type="entry name" value="TYPE IV METHYL-DIRECTED RESTRICTION ENZYME ECOKMCRB SUBUNIT"/>
    <property type="match status" value="1"/>
</dbReference>
<dbReference type="SMART" id="SM00382">
    <property type="entry name" value="AAA"/>
    <property type="match status" value="1"/>
</dbReference>
<dbReference type="GO" id="GO:0005524">
    <property type="term" value="F:ATP binding"/>
    <property type="evidence" value="ECO:0007669"/>
    <property type="project" value="UniProtKB-KW"/>
</dbReference>
<dbReference type="InterPro" id="IPR011704">
    <property type="entry name" value="ATPase_dyneun-rel_AAA"/>
</dbReference>
<name>A0A385DC29_9ACTN</name>